<organism evidence="1 2">
    <name type="scientific">Curtobacterium aetherium</name>
    <dbReference type="NCBI Taxonomy" id="2841594"/>
    <lineage>
        <taxon>Bacteria</taxon>
        <taxon>Bacillati</taxon>
        <taxon>Actinomycetota</taxon>
        <taxon>Actinomycetes</taxon>
        <taxon>Micrococcales</taxon>
        <taxon>Microbacteriaceae</taxon>
        <taxon>Curtobacterium</taxon>
    </lineage>
</organism>
<accession>A0ACD1E167</accession>
<dbReference type="EMBL" id="CP076544">
    <property type="protein sequence ID" value="QWS32606.1"/>
    <property type="molecule type" value="Genomic_DNA"/>
</dbReference>
<keyword evidence="2" id="KW-1185">Reference proteome</keyword>
<evidence type="ECO:0000313" key="1">
    <source>
        <dbReference type="EMBL" id="QWS32606.1"/>
    </source>
</evidence>
<proteinExistence type="predicted"/>
<dbReference type="Proteomes" id="UP000681794">
    <property type="component" value="Chromosome"/>
</dbReference>
<sequence>MSSSHIAAKAEELGFTPEDGTNAEALQRAIRRELVGLQEYDLDLDRKDRQQQLTDALSELSTEISPSRQLVPIPADVLTDLVKLAGRPGDQVGGTDPENTATIRLQESRASSRIEATKDFRNSRTFPFAGLGAVIAGLWALREPFGITDVMFLSSYGYFISAAAIFVLIALGYLVASSSQRRDERTLDYLYDPDTQERALAEVVNERNFVFHSRDFQQALKEQIFLSSLSFFFPFLPLRRRRLLGSLGSKVDLARALRDATMLGLDRFVAAGILRRVKVGVSTRYEVPVDDRPAASDAYEDADAEL</sequence>
<reference evidence="1" key="1">
    <citation type="submission" date="2021-06" db="EMBL/GenBank/DDBJ databases">
        <authorList>
            <person name="Ellington A.J."/>
            <person name="Bryan N.C."/>
            <person name="Christner B.C."/>
            <person name="Reisch C.R."/>
        </authorList>
    </citation>
    <scope>NUCLEOTIDE SEQUENCE</scope>
    <source>
        <strain evidence="1">L6-1</strain>
    </source>
</reference>
<evidence type="ECO:0000313" key="2">
    <source>
        <dbReference type="Proteomes" id="UP000681794"/>
    </source>
</evidence>
<gene>
    <name evidence="1" type="ORF">KM842_09915</name>
</gene>
<protein>
    <submittedName>
        <fullName evidence="1">Uncharacterized protein</fullName>
    </submittedName>
</protein>
<name>A0ACD1E167_9MICO</name>